<dbReference type="InterPro" id="IPR002126">
    <property type="entry name" value="Cadherin-like_dom"/>
</dbReference>
<dbReference type="GO" id="GO:0005886">
    <property type="term" value="C:plasma membrane"/>
    <property type="evidence" value="ECO:0007669"/>
    <property type="project" value="UniProtKB-SubCell"/>
</dbReference>
<dbReference type="FunFam" id="2.60.40.60:FF:000026">
    <property type="entry name" value="FAT atypical cadherin 1"/>
    <property type="match status" value="2"/>
</dbReference>
<evidence type="ECO:0000256" key="3">
    <source>
        <dbReference type="ARBA" id="ARBA00022536"/>
    </source>
</evidence>
<reference evidence="21" key="3">
    <citation type="submission" date="2025-09" db="UniProtKB">
        <authorList>
            <consortium name="Ensembl"/>
        </authorList>
    </citation>
    <scope>IDENTIFICATION</scope>
</reference>
<dbReference type="InterPro" id="IPR001881">
    <property type="entry name" value="EGF-like_Ca-bd_dom"/>
</dbReference>
<dbReference type="InterPro" id="IPR015919">
    <property type="entry name" value="Cadherin-like_sf"/>
</dbReference>
<evidence type="ECO:0000313" key="21">
    <source>
        <dbReference type="Ensembl" id="ENSPMRP00000011158.1"/>
    </source>
</evidence>
<dbReference type="CDD" id="cd00110">
    <property type="entry name" value="LamG"/>
    <property type="match status" value="1"/>
</dbReference>
<keyword evidence="12" id="KW-0325">Glycoprotein</keyword>
<dbReference type="RefSeq" id="XP_028574146.1">
    <property type="nucleotide sequence ID" value="XM_028718313.1"/>
</dbReference>
<feature type="domain" description="Cadherin" evidence="20">
    <location>
        <begin position="37"/>
        <end position="151"/>
    </location>
</feature>
<keyword evidence="3 14" id="KW-0245">EGF-like domain</keyword>
<dbReference type="PANTHER" id="PTHR24028:SF325">
    <property type="entry name" value="FAT ATYPICAL CADHERIN 2"/>
    <property type="match status" value="1"/>
</dbReference>
<dbReference type="FunFam" id="2.60.40.60:FF:000178">
    <property type="entry name" value="Protocadherin Fat 2"/>
    <property type="match status" value="1"/>
</dbReference>
<feature type="domain" description="Cadherin" evidence="20">
    <location>
        <begin position="928"/>
        <end position="1034"/>
    </location>
</feature>
<evidence type="ECO:0000256" key="15">
    <source>
        <dbReference type="SAM" id="MobiDB-lite"/>
    </source>
</evidence>
<feature type="domain" description="Cadherin" evidence="20">
    <location>
        <begin position="1140"/>
        <end position="1245"/>
    </location>
</feature>
<feature type="domain" description="Cadherin" evidence="20">
    <location>
        <begin position="2381"/>
        <end position="2482"/>
    </location>
</feature>
<dbReference type="Gene3D" id="2.60.40.60">
    <property type="entry name" value="Cadherins"/>
    <property type="match status" value="33"/>
</dbReference>
<dbReference type="PROSITE" id="PS50025">
    <property type="entry name" value="LAM_G_DOMAIN"/>
    <property type="match status" value="1"/>
</dbReference>
<name>A0A670IH03_PODMU</name>
<dbReference type="PROSITE" id="PS00232">
    <property type="entry name" value="CADHERIN_1"/>
    <property type="match status" value="12"/>
</dbReference>
<dbReference type="FunFam" id="2.60.40.60:FF:000033">
    <property type="entry name" value="FAT atypical cadherin 1"/>
    <property type="match status" value="1"/>
</dbReference>
<dbReference type="FunFam" id="2.60.40.60:FF:000024">
    <property type="entry name" value="FAT atypical cadherin 3"/>
    <property type="match status" value="1"/>
</dbReference>
<keyword evidence="9 16" id="KW-1133">Transmembrane helix</keyword>
<dbReference type="FunFam" id="2.60.40.60:FF:000021">
    <property type="entry name" value="FAT atypical cadherin 1"/>
    <property type="match status" value="2"/>
</dbReference>
<feature type="domain" description="Cadherin" evidence="20">
    <location>
        <begin position="2483"/>
        <end position="2586"/>
    </location>
</feature>
<dbReference type="SMART" id="SM00112">
    <property type="entry name" value="CA"/>
    <property type="match status" value="33"/>
</dbReference>
<feature type="domain" description="Cadherin" evidence="20">
    <location>
        <begin position="3536"/>
        <end position="3647"/>
    </location>
</feature>
<dbReference type="SUPFAM" id="SSF49313">
    <property type="entry name" value="Cadherin-like"/>
    <property type="match status" value="33"/>
</dbReference>
<feature type="domain" description="Cadherin" evidence="20">
    <location>
        <begin position="1451"/>
        <end position="1556"/>
    </location>
</feature>
<dbReference type="Gene3D" id="2.60.120.200">
    <property type="match status" value="1"/>
</dbReference>
<feature type="domain" description="Cadherin" evidence="20">
    <location>
        <begin position="1662"/>
        <end position="1759"/>
    </location>
</feature>
<feature type="domain" description="Cadherin" evidence="20">
    <location>
        <begin position="1970"/>
        <end position="2071"/>
    </location>
</feature>
<evidence type="ECO:0000256" key="11">
    <source>
        <dbReference type="ARBA" id="ARBA00023157"/>
    </source>
</evidence>
<feature type="domain" description="Cadherin" evidence="20">
    <location>
        <begin position="1035"/>
        <end position="1144"/>
    </location>
</feature>
<feature type="signal peptide" evidence="17">
    <location>
        <begin position="1"/>
        <end position="24"/>
    </location>
</feature>
<dbReference type="SUPFAM" id="SSF49899">
    <property type="entry name" value="Concanavalin A-like lectins/glucanases"/>
    <property type="match status" value="1"/>
</dbReference>
<keyword evidence="11 14" id="KW-1015">Disulfide bond</keyword>
<feature type="chain" id="PRO_5025676421" evidence="17">
    <location>
        <begin position="25"/>
        <end position="4392"/>
    </location>
</feature>
<dbReference type="GO" id="GO:0007156">
    <property type="term" value="P:homophilic cell adhesion via plasma membrane adhesion molecules"/>
    <property type="evidence" value="ECO:0007669"/>
    <property type="project" value="InterPro"/>
</dbReference>
<evidence type="ECO:0000256" key="1">
    <source>
        <dbReference type="ARBA" id="ARBA00004162"/>
    </source>
</evidence>
<dbReference type="OrthoDB" id="6252479at2759"/>
<comment type="subcellular location">
    <subcellularLocation>
        <location evidence="1">Cell membrane</location>
        <topology evidence="1">Single-pass membrane protein</topology>
    </subcellularLocation>
</comment>
<evidence type="ECO:0000259" key="18">
    <source>
        <dbReference type="PROSITE" id="PS50025"/>
    </source>
</evidence>
<feature type="domain" description="Cadherin" evidence="20">
    <location>
        <begin position="2173"/>
        <end position="2273"/>
    </location>
</feature>
<keyword evidence="8" id="KW-0130">Cell adhesion</keyword>
<dbReference type="SMART" id="SM00282">
    <property type="entry name" value="LamG"/>
    <property type="match status" value="1"/>
</dbReference>
<feature type="domain" description="Cadherin" evidence="20">
    <location>
        <begin position="2909"/>
        <end position="3013"/>
    </location>
</feature>
<feature type="domain" description="Cadherin" evidence="20">
    <location>
        <begin position="3431"/>
        <end position="3535"/>
    </location>
</feature>
<feature type="domain" description="Cadherin" evidence="20">
    <location>
        <begin position="3221"/>
        <end position="3325"/>
    </location>
</feature>
<evidence type="ECO:0000256" key="13">
    <source>
        <dbReference type="PROSITE-ProRule" id="PRU00043"/>
    </source>
</evidence>
<dbReference type="SMART" id="SM00179">
    <property type="entry name" value="EGF_CA"/>
    <property type="match status" value="3"/>
</dbReference>
<feature type="domain" description="Cadherin" evidence="20">
    <location>
        <begin position="1246"/>
        <end position="1357"/>
    </location>
</feature>
<keyword evidence="7 13" id="KW-0106">Calcium</keyword>
<dbReference type="FunFam" id="2.60.40.60:FF:000215">
    <property type="entry name" value="FAT atypical cadherin 2"/>
    <property type="match status" value="1"/>
</dbReference>
<keyword evidence="2" id="KW-1003">Cell membrane</keyword>
<dbReference type="Gene3D" id="2.10.25.10">
    <property type="entry name" value="Laminin"/>
    <property type="match status" value="3"/>
</dbReference>
<dbReference type="FunFam" id="2.60.40.60:FF:000032">
    <property type="entry name" value="FAT atypical cadherin 1"/>
    <property type="match status" value="1"/>
</dbReference>
<feature type="domain" description="Cadherin" evidence="20">
    <location>
        <begin position="3326"/>
        <end position="3430"/>
    </location>
</feature>
<dbReference type="FunFam" id="2.60.40.60:FF:000059">
    <property type="entry name" value="FAT atypical cadherin 3"/>
    <property type="match status" value="1"/>
</dbReference>
<feature type="domain" description="Cadherin" evidence="20">
    <location>
        <begin position="823"/>
        <end position="927"/>
    </location>
</feature>
<dbReference type="PROSITE" id="PS00022">
    <property type="entry name" value="EGF_1"/>
    <property type="match status" value="3"/>
</dbReference>
<dbReference type="FunFam" id="2.60.40.60:FF:000079">
    <property type="entry name" value="FAT atypical cadherin 1"/>
    <property type="match status" value="1"/>
</dbReference>
<feature type="domain" description="Cadherin" evidence="20">
    <location>
        <begin position="3116"/>
        <end position="3220"/>
    </location>
</feature>
<dbReference type="GO" id="GO:0010631">
    <property type="term" value="P:epithelial cell migration"/>
    <property type="evidence" value="ECO:0007669"/>
    <property type="project" value="Ensembl"/>
</dbReference>
<feature type="domain" description="Cadherin" evidence="20">
    <location>
        <begin position="1353"/>
        <end position="1450"/>
    </location>
</feature>
<evidence type="ECO:0000256" key="14">
    <source>
        <dbReference type="PROSITE-ProRule" id="PRU00076"/>
    </source>
</evidence>
<keyword evidence="10 16" id="KW-0472">Membrane</keyword>
<dbReference type="Ensembl" id="ENSPMRT00000011921.1">
    <property type="protein sequence ID" value="ENSPMRP00000011158.1"/>
    <property type="gene ID" value="ENSPMRG00000007452.1"/>
</dbReference>
<feature type="domain" description="EGF-like" evidence="19">
    <location>
        <begin position="3990"/>
        <end position="4027"/>
    </location>
</feature>
<feature type="domain" description="EGF-like" evidence="19">
    <location>
        <begin position="3951"/>
        <end position="3988"/>
    </location>
</feature>
<feature type="domain" description="Cadherin" evidence="20">
    <location>
        <begin position="718"/>
        <end position="822"/>
    </location>
</feature>
<dbReference type="InterPro" id="IPR050174">
    <property type="entry name" value="Protocadherin/Cadherin-CA"/>
</dbReference>
<dbReference type="FunFam" id="2.60.40.60:FF:000041">
    <property type="entry name" value="FAT atypical cadherin 1"/>
    <property type="match status" value="1"/>
</dbReference>
<evidence type="ECO:0000256" key="17">
    <source>
        <dbReference type="SAM" id="SignalP"/>
    </source>
</evidence>
<dbReference type="Pfam" id="PF00028">
    <property type="entry name" value="Cadherin"/>
    <property type="match status" value="29"/>
</dbReference>
<dbReference type="FunFam" id="2.60.40.60:FF:000080">
    <property type="entry name" value="FAT atypical cadherin 1"/>
    <property type="match status" value="1"/>
</dbReference>
<dbReference type="GO" id="GO:0005509">
    <property type="term" value="F:calcium ion binding"/>
    <property type="evidence" value="ECO:0007669"/>
    <property type="project" value="UniProtKB-UniRule"/>
</dbReference>
<feature type="domain" description="Cadherin" evidence="20">
    <location>
        <begin position="3014"/>
        <end position="3115"/>
    </location>
</feature>
<dbReference type="GO" id="GO:0005912">
    <property type="term" value="C:adherens junction"/>
    <property type="evidence" value="ECO:0007669"/>
    <property type="project" value="Ensembl"/>
</dbReference>
<dbReference type="GeneTree" id="ENSGT00940000158507"/>
<evidence type="ECO:0000256" key="8">
    <source>
        <dbReference type="ARBA" id="ARBA00022889"/>
    </source>
</evidence>
<dbReference type="FunFam" id="2.60.40.60:FF:000015">
    <property type="entry name" value="FAT atypical cadherin 1"/>
    <property type="match status" value="1"/>
</dbReference>
<keyword evidence="4 16" id="KW-0812">Transmembrane</keyword>
<feature type="domain" description="Cadherin" evidence="20">
    <location>
        <begin position="2695"/>
        <end position="2800"/>
    </location>
</feature>
<evidence type="ECO:0000256" key="2">
    <source>
        <dbReference type="ARBA" id="ARBA00022475"/>
    </source>
</evidence>
<evidence type="ECO:0000256" key="10">
    <source>
        <dbReference type="ARBA" id="ARBA00023136"/>
    </source>
</evidence>
<feature type="domain" description="Cadherin" evidence="20">
    <location>
        <begin position="152"/>
        <end position="259"/>
    </location>
</feature>
<dbReference type="FunFam" id="2.60.40.60:FF:000058">
    <property type="entry name" value="FAT atypical cadherin 3"/>
    <property type="match status" value="1"/>
</dbReference>
<protein>
    <submittedName>
        <fullName evidence="21">FAT atypical cadherin 2</fullName>
    </submittedName>
</protein>
<dbReference type="CTD" id="2196"/>
<accession>A0A670IH03</accession>
<dbReference type="Proteomes" id="UP000472272">
    <property type="component" value="Chromosome 2"/>
</dbReference>
<feature type="disulfide bond" evidence="14">
    <location>
        <begin position="4055"/>
        <end position="4064"/>
    </location>
</feature>
<feature type="domain" description="Cadherin" evidence="20">
    <location>
        <begin position="1557"/>
        <end position="1661"/>
    </location>
</feature>
<dbReference type="FunFam" id="2.60.40.60:FF:000194">
    <property type="entry name" value="FAT atypical cadherin 2"/>
    <property type="match status" value="1"/>
</dbReference>
<evidence type="ECO:0000256" key="16">
    <source>
        <dbReference type="SAM" id="Phobius"/>
    </source>
</evidence>
<feature type="disulfide bond" evidence="14">
    <location>
        <begin position="4017"/>
        <end position="4026"/>
    </location>
</feature>
<evidence type="ECO:0000256" key="5">
    <source>
        <dbReference type="ARBA" id="ARBA00022729"/>
    </source>
</evidence>
<dbReference type="FunFam" id="2.60.40.60:FF:000065">
    <property type="entry name" value="FAT atypical cadherin 1"/>
    <property type="match status" value="1"/>
</dbReference>
<dbReference type="CDD" id="cd00054">
    <property type="entry name" value="EGF_CA"/>
    <property type="match status" value="3"/>
</dbReference>
<feature type="domain" description="Cadherin" evidence="20">
    <location>
        <begin position="2072"/>
        <end position="2172"/>
    </location>
</feature>
<feature type="domain" description="Cadherin" evidence="20">
    <location>
        <begin position="366"/>
        <end position="461"/>
    </location>
</feature>
<dbReference type="FunFam" id="2.60.40.60:FF:000037">
    <property type="entry name" value="FAT atypical cadherin 1"/>
    <property type="match status" value="2"/>
</dbReference>
<evidence type="ECO:0000256" key="6">
    <source>
        <dbReference type="ARBA" id="ARBA00022737"/>
    </source>
</evidence>
<dbReference type="FunFam" id="2.60.40.60:FF:000116">
    <property type="entry name" value="Dachsous cadherin-related 2"/>
    <property type="match status" value="1"/>
</dbReference>
<reference evidence="21" key="2">
    <citation type="submission" date="2025-08" db="UniProtKB">
        <authorList>
            <consortium name="Ensembl"/>
        </authorList>
    </citation>
    <scope>IDENTIFICATION</scope>
</reference>
<feature type="domain" description="Cadherin" evidence="20">
    <location>
        <begin position="568"/>
        <end position="678"/>
    </location>
</feature>
<feature type="domain" description="Cadherin" evidence="20">
    <location>
        <begin position="462"/>
        <end position="567"/>
    </location>
</feature>
<dbReference type="FunFam" id="2.60.40.60:FF:000053">
    <property type="entry name" value="FAT atypical cadherin 3"/>
    <property type="match status" value="1"/>
</dbReference>
<evidence type="ECO:0000256" key="7">
    <source>
        <dbReference type="ARBA" id="ARBA00022837"/>
    </source>
</evidence>
<feature type="domain" description="Cadherin" evidence="20">
    <location>
        <begin position="2587"/>
        <end position="2694"/>
    </location>
</feature>
<feature type="transmembrane region" description="Helical" evidence="16">
    <location>
        <begin position="4085"/>
        <end position="4105"/>
    </location>
</feature>
<feature type="domain" description="Cadherin" evidence="20">
    <location>
        <begin position="1760"/>
        <end position="1873"/>
    </location>
</feature>
<reference evidence="21 22" key="1">
    <citation type="journal article" date="2019" name="Proc. Natl. Acad. Sci. U.S.A.">
        <title>Regulatory changes in pterin and carotenoid genes underlie balanced color polymorphisms in the wall lizard.</title>
        <authorList>
            <person name="Andrade P."/>
            <person name="Pinho C."/>
            <person name="Perez I de Lanuza G."/>
            <person name="Afonso S."/>
            <person name="Brejcha J."/>
            <person name="Rubin C.J."/>
            <person name="Wallerman O."/>
            <person name="Pereira P."/>
            <person name="Sabatino S.J."/>
            <person name="Bellati A."/>
            <person name="Pellitteri-Rosa D."/>
            <person name="Bosakova Z."/>
            <person name="Bunikis I."/>
            <person name="Carretero M.A."/>
            <person name="Feiner N."/>
            <person name="Marsik P."/>
            <person name="Pauperio F."/>
            <person name="Salvi D."/>
            <person name="Soler L."/>
            <person name="While G.M."/>
            <person name="Uller T."/>
            <person name="Font E."/>
            <person name="Andersson L."/>
            <person name="Carneiro M."/>
        </authorList>
    </citation>
    <scope>NUCLEOTIDE SEQUENCE</scope>
</reference>
<dbReference type="FunFam" id="2.60.40.60:FF:000052">
    <property type="entry name" value="FAT atypical cadherin 1"/>
    <property type="match status" value="1"/>
</dbReference>
<dbReference type="InterPro" id="IPR000742">
    <property type="entry name" value="EGF"/>
</dbReference>
<proteinExistence type="predicted"/>
<dbReference type="CDD" id="cd11304">
    <property type="entry name" value="Cadherin_repeat"/>
    <property type="match status" value="33"/>
</dbReference>
<dbReference type="InterPro" id="IPR013320">
    <property type="entry name" value="ConA-like_dom_sf"/>
</dbReference>
<dbReference type="FunFam" id="2.60.40.60:FF:000089">
    <property type="entry name" value="FAT atypical cadherin 1"/>
    <property type="match status" value="1"/>
</dbReference>
<dbReference type="SMART" id="SM00181">
    <property type="entry name" value="EGF"/>
    <property type="match status" value="3"/>
</dbReference>
<dbReference type="OMA" id="QRRENCT"/>
<dbReference type="PROSITE" id="PS51257">
    <property type="entry name" value="PROKAR_LIPOPROTEIN"/>
    <property type="match status" value="1"/>
</dbReference>
<feature type="domain" description="Cadherin" evidence="20">
    <location>
        <begin position="1874"/>
        <end position="1969"/>
    </location>
</feature>
<evidence type="ECO:0000256" key="9">
    <source>
        <dbReference type="ARBA" id="ARBA00022989"/>
    </source>
</evidence>
<dbReference type="PROSITE" id="PS50268">
    <property type="entry name" value="CADHERIN_2"/>
    <property type="match status" value="33"/>
</dbReference>
<dbReference type="PROSITE" id="PS50026">
    <property type="entry name" value="EGF_3"/>
    <property type="match status" value="3"/>
</dbReference>
<dbReference type="PANTHER" id="PTHR24028">
    <property type="entry name" value="CADHERIN-87A"/>
    <property type="match status" value="1"/>
</dbReference>
<dbReference type="GO" id="GO:0031589">
    <property type="term" value="P:cell-substrate adhesion"/>
    <property type="evidence" value="ECO:0007669"/>
    <property type="project" value="Ensembl"/>
</dbReference>
<dbReference type="FunFam" id="2.60.40.60:FF:000275">
    <property type="entry name" value="Si:dkey-30k22.7"/>
    <property type="match status" value="1"/>
</dbReference>
<evidence type="ECO:0000259" key="19">
    <source>
        <dbReference type="PROSITE" id="PS50026"/>
    </source>
</evidence>
<evidence type="ECO:0000256" key="4">
    <source>
        <dbReference type="ARBA" id="ARBA00022692"/>
    </source>
</evidence>
<dbReference type="FunFam" id="2.60.40.60:FF:000061">
    <property type="entry name" value="FAT atypical cadherin 3"/>
    <property type="match status" value="1"/>
</dbReference>
<evidence type="ECO:0000313" key="22">
    <source>
        <dbReference type="Proteomes" id="UP000472272"/>
    </source>
</evidence>
<dbReference type="FunFam" id="2.60.40.60:FF:000197">
    <property type="entry name" value="FAT atypical cadherin 2"/>
    <property type="match status" value="1"/>
</dbReference>
<dbReference type="InterPro" id="IPR001791">
    <property type="entry name" value="Laminin_G"/>
</dbReference>
<dbReference type="PRINTS" id="PR00205">
    <property type="entry name" value="CADHERIN"/>
</dbReference>
<dbReference type="FunFam" id="2.10.25.10:FF:000054">
    <property type="entry name" value="Slit guidance ligand 2"/>
    <property type="match status" value="1"/>
</dbReference>
<evidence type="ECO:0000259" key="20">
    <source>
        <dbReference type="PROSITE" id="PS50268"/>
    </source>
</evidence>
<dbReference type="Pfam" id="PF02210">
    <property type="entry name" value="Laminin_G_2"/>
    <property type="match status" value="1"/>
</dbReference>
<dbReference type="InterPro" id="IPR020894">
    <property type="entry name" value="Cadherin_CS"/>
</dbReference>
<dbReference type="FunFam" id="2.60.40.60:FF:000051">
    <property type="entry name" value="FAT atypical cadherin 1"/>
    <property type="match status" value="1"/>
</dbReference>
<feature type="region of interest" description="Disordered" evidence="15">
    <location>
        <begin position="4357"/>
        <end position="4385"/>
    </location>
</feature>
<feature type="domain" description="Cadherin" evidence="20">
    <location>
        <begin position="2801"/>
        <end position="2908"/>
    </location>
</feature>
<dbReference type="SUPFAM" id="SSF57196">
    <property type="entry name" value="EGF/Laminin"/>
    <property type="match status" value="3"/>
</dbReference>
<feature type="domain" description="EGF-like" evidence="19">
    <location>
        <begin position="4029"/>
        <end position="4065"/>
    </location>
</feature>
<dbReference type="Pfam" id="PF00008">
    <property type="entry name" value="EGF"/>
    <property type="match status" value="1"/>
</dbReference>
<evidence type="ECO:0000256" key="12">
    <source>
        <dbReference type="ARBA" id="ARBA00023180"/>
    </source>
</evidence>
<dbReference type="FunFam" id="2.10.25.10:FF:000057">
    <property type="entry name" value="protocadherin Fat 1 isoform X2"/>
    <property type="match status" value="1"/>
</dbReference>
<sequence>MEIETRKLAVTVALCLTSFLACEGNSEKGNASLLHFTYPLYNTTVYENSPPKTYVESYVKMGIYITDPAWDIRYKIASGDTSGLFKTEEHIVGDFCFLRIRTKSGNTERPNREFKDKYVLIIQALEKTFAYEAWAKVLIHILDRNDLKPLFSPPSYKVTIQEDTPLKTSIGAVSATDADVGQNAEFYYAFSTRSPLFSIHPTSGVIMTAVKLNSTHRGKHQLKVLAVDRMKKISEGSGFGNVASLTIQVEPSIKKPPIITSVMVRPSDSPEDLLYATLSVEVDGSGAGVDSVDIVAGDPRRHFKSIRSYVGSNEFMIVSAREINWNDNPHGFNLSLRAKDKNKPPLLSQIVVIQIPPSKYASARFEKDLYHVQLSEFAPPGSHVAMVQISPVLPNLKYILKPTSGSTSFKINPQTGLITTDKLIDFQEQSHFELKVTTSYSEVFATVLVGIIDCNNHAPSFNQPSYHGSFDENLPVGTSILSVKATDSDSGENGFITYTIANQRAVPFAIDPFSGVISISKLMDYELMQRLYHLRVWASDSGSPFRLQTEVFVSLRMNNMNDNAPAFEKINCNASIPWDLPVGHSVITVSAIDNDELQPIKYEIMSGNERQLFELDPVSGVISLRAPLRDLHDKLATSYSLKITATDGENSAFPTYVNITVVYQDTQVDFQCEDTGVLKELTKSMIHSIESQSPEQKPDEDSSLNEHLINHHAPQFDDAFPRSIDIMETIPVNSTIAQLRAVDSDTGFNGKMVYVISSGNEDGRFYIDTETGLLLVSSPLDHERTSFYVLNITVYDLGIPQKSSWKLLAVNILDTNDNAPKFLQHTYLVTIPEDVEIGTTITVVKAHDADTNDNGRVKYSFLAPSDKFDINSITGEVAVTVPLDRESCPHYILKVEARDQPLTGQQLFAVADLVISLEDVNDNSPRCIPALNKVKVPEDLPLGTTLLFLEAFDPDTASGGELKYSLFRDDEDMFHLNEFTGALVLEKGLDYEKRDSYNLTVRISDAGTPLSLSSLCHIEIDVLDVNENLHPPRFASFVYEGSVKENRPEGTSVMTVIANDGDKGKDGEIQYFIREGTGLAVFDIEKDTGTIFTTGPLDRESNNHYWLTVLAVDRGSVPLSSVVDIYIEVTDVNDNPPQMSRPIFYASVVENSPANTSILQVEATDPDSGSQGKLTFHIINENHNRFFAINPVTGLIYTTSRQLDHEYRAEHILEVSVSDNGDPTLKSTSRVVIHITDVNDNPPTFSEKFFMVNLPQKTGSETPLAVYRMIATDRDEGLNCQVTYSLEENSDGVFSIHPVTGMVFSKKAFPVQEYNILTVKATDGGSPPLSSSVRLHVNWIPKPLPSSEPLTFDEPHFNFAVMETDPVNHMVGVISVEAGLGQLWFNITGGDDDMDFDIEKSTGSIVIARTLDAKKRSNYNLTVQVTDGSSIIKTQAYIRVIDINQHSPKFLEYQYEAHIPEDTPPGTEIAWVRATDKDHGKGLIYTLQSSVDPRSMKLFQMDPSSGTLMMAEALDSQSMSLHTLTVMVRDQEVPVKRDFARIVIHVEDCNSHPPQFSSLHYKAEVLDAAPIGTEVVQVRALDQDRGVNAEIHYCLEAGNNGDFFAIDKFSGIITVSQKLDQTKQERFVLTVKAEDQGFPQLKDSATVNIFMKPSDGTPPQFSEEEYVIEISESAVIGSPVILVSATSLSSVTYEVKEGDKDGLFSINYQSGLISTQRNLDFEQASSYQLKIRGTNMAGAFMDVLVFVYVIDENDNVPIFSKPSFVGWINENVPLGSMIMDENNAPLVIHASDADRDSNALLVYEILQPEALDFFKIDPSMGTLTTCAEIDYERVLVHHFNVHVRDSGKPNLFASKPTEVTIYIKDVNDCPPVFTKDIYELSVGLPVHHGMELYTVHAEDADSEIAYSIVEGNPDHVFYIHPTTGLISVLNATTLERYHELTVRAGDGLYTASAMVRIHFIEPQDSTLKFDQDLYTATVKENTTDIQTLVALGVIGNQLNEPLFYSIMNGTEKFRVIQSSGVLQTKGVEFDRETQDTYDIAVEVKDIRNPPRVSQAMLKIYVDDINDNAPHFENAPYYIAMQDGTEPGDVIFQVSATDWDLGNNGVIFYSFAEDYKYFRIDPYLGDISLKKPLDFQTLNKYILKVIARDAGEPPLYAEEEVLIMVRDKSNPLFQSLFYTVKVPENIPLYTSILHIQARSPEGLRLIYNIVEEGALKHFNIDFKTGVLMVTSQLDYESDTKHAFTVRATDTAMGAFSEAMVEVEVEDINDNPPEFSQVVYTASVTEGLPAHTPVIQLLATDRDSGRNKVVSYQILEDRSDASKLFNVDASTGEITTTQVLDYEANHEFRIRVRATDHGMPPLSTEALVMISVLDINDNPPKFSQLHYEANVSEMVPCGHVVIKVQAFDPDSRDTHRLEYLILSGNEKRHFTIDSTSGIISTLNRCKRDLESFYNLRVSASDGVFKTTVPVYINTTNVNKYSPSFQQDVYEAVLAENAKVGTKVIELLATDPDDGLYGTVDYTIINKLGQEKFAIDDKGRIETLQKLDRENSTERVVAIKIMAKDGGGKVAFCTVKIILTDENDNPPQFKASEYILSIQSNVSRGSPVIQVLAYDADEGVNADVTYSVDSVEEVIAEDVIEINTATGVVQVKESLRRLENRTVNFKVKAEDAGPPNWNSVVPVNLQVVPKEVSLPRFSEPLYTFSASEDLPEGSEIGSVSAVAEDPVIYSLVKGTTAESNKEGIFALDKRTGTLTIEKAMDHEKMKWYQIDVLAHCSHQDTDLVSLVSINIHVKDVNDNKPIFEADPYRAFVMENMPPGTTVIQVTANDQDTGSDGQVSYSLGSEPSNIRELFTIDSESGWIMTLKELDCEVQETYQFFVVASDHGRKHQLSSQALVVVTITDENDNAPQFTSEIYKGSVVENAEPGQMITTLRTVDNDISEQNRQVTCYITEGDILGQFSVAEVDGEWKVFSKKLLNREEREKYLLKVMVSDGKFQAATEVEISVLDVNDNSPECKQTPYEERVSEDVPQGFSILKVSATDVDVGSNGQITYSLHGSGADEFRLDPHTGELTTSSLLDRELKPKYHLVAKATDGGGRFCQVGITVDLEDTNDNAPRFFPSHCAVAVFDNTTVKTPVAVVSARDPDEGLNAEVVYALPESANGHFSIEEATGVIRLEKPLKESQVTALELTVCATDRGFPRSLSSFATVTVSVVDLKEYLPVFLDTEYVVVVQEDVAVGTEILNLSSLTRDSAQGTEIKYEIMNGNDHGKFRLHSSTGILYVNGSLDFEVSHEYYLSIEGIRKGSASLSDITMVVINVTDINDHVPMFSQDPYIADIREDAAVGEMVIMVLADDKDGLMNNQITYSIVVGNTLGHFIIDPKGGQIHIAKHLDREEISSYSLKVRATDNGQVPFFNDTTVLIRVSDVNDNPPRFFQLNYSVTVQENSPVGSSVLEFIMSDRDSPENGPPYSFQITEGNDGKAFQINQDGVLLTSSILNRRTKEQYLLQVQVTDSGIPPLSSSAFVNIRVTQQSRYPPSALSLEIFISTNERAFRGGVLGKIHATDRDPHDILLYTLESEGPEKRHFSVGATDGKIIADESLPHGHYALNVTVSDGTFAATTSVHIHVWSFSQEAVDKAVVLHFRHLTPEEFIGDHWRNLQRFLGSLFETRRQNIHMASLQPSGATNGVDLLLAIGEPHHPLFQPSFLASRISESAEEMDQRVGLKMKKVTHVPCQEGGCTTQRACRETMQLDPGMVFTYSTARLSVLTPRHSLEQMCSCNGTALKFSGHSYIWYHHQGKRDWQMQFHLKTHQLHAVLLTTNGTNSAVLQLANGVPRLGYRCRSGFSGNLSSSQFVGDGKWHSVFLEVKGNSIRLLVDSLGNASLQLPEACNPSHSRRDLLIGGFVQHHQAQRVTDGFRGCLDAMTLDGRDLVAIPKEKRSRGVVEEAGVRQCCPHTGACRSNPCLNDGLCIEIQGGGYSCICPIQFSGDHCEVADNLCEGKPCLHGGTCALSEKGGYTCHCPEWYWGERCEKVAEKCLENPCLNSARCVNSDGSIHCICTGDFQGAFCTQKIVTPTISPSSWILGSGEIAVISAGLLGVLILVTAFILIRKFYCHKVKAHKPVAKEDPDLLSKSELSKSVGVGTQGLTPIELNILSDGHHHHLDALDPGKPAVTSEFATFNTNHVQKQRGAIVCSVAPNLPIATPSPENEPVIKSTWAGEKMVYPGETTYWPPRYQPADLQEYHQYEVIQGPLPPSPCRRPPPPSVDSEATGLYGGFPFPLDQSNKRAPIPPRYSNQNLEDFLPPVPGELPASQCQNEYTAISYYPSQRVESEGPPYHPDSGYKRVSMRLSVAQPSYADCEVRPTSTIRTQPVPPPSYEGSDMVESDYGSCEEVMF</sequence>
<keyword evidence="5 17" id="KW-0732">Signal</keyword>
<dbReference type="GeneID" id="114591370"/>
<dbReference type="FunFam" id="2.60.40.60:FF:000064">
    <property type="entry name" value="FAT atypical cadherin 1"/>
    <property type="match status" value="1"/>
</dbReference>
<dbReference type="FunFam" id="2.60.40.60:FF:000039">
    <property type="entry name" value="FAT atypical cadherin 3"/>
    <property type="match status" value="1"/>
</dbReference>
<comment type="caution">
    <text evidence="14">Lacks conserved residue(s) required for the propagation of feature annotation.</text>
</comment>
<keyword evidence="6" id="KW-0677">Repeat</keyword>
<dbReference type="FunFam" id="2.60.40.60:FF:000071">
    <property type="entry name" value="FAT atypical cadherin 1"/>
    <property type="match status" value="1"/>
</dbReference>
<dbReference type="FunFam" id="2.60.40.60:FF:000035">
    <property type="entry name" value="Protocadherin Fat 3"/>
    <property type="match status" value="1"/>
</dbReference>
<dbReference type="FunFam" id="2.60.40.60:FF:000066">
    <property type="entry name" value="FAT atypical cadherin 1"/>
    <property type="match status" value="1"/>
</dbReference>
<feature type="domain" description="Cadherin" evidence="20">
    <location>
        <begin position="2274"/>
        <end position="2380"/>
    </location>
</feature>
<dbReference type="FunFam" id="2.60.40.60:FF:000198">
    <property type="entry name" value="Protocadherin Fat 2"/>
    <property type="match status" value="1"/>
</dbReference>
<organism evidence="21 22">
    <name type="scientific">Podarcis muralis</name>
    <name type="common">Wall lizard</name>
    <name type="synonym">Lacerta muralis</name>
    <dbReference type="NCBI Taxonomy" id="64176"/>
    <lineage>
        <taxon>Eukaryota</taxon>
        <taxon>Metazoa</taxon>
        <taxon>Chordata</taxon>
        <taxon>Craniata</taxon>
        <taxon>Vertebrata</taxon>
        <taxon>Euteleostomi</taxon>
        <taxon>Lepidosauria</taxon>
        <taxon>Squamata</taxon>
        <taxon>Bifurcata</taxon>
        <taxon>Unidentata</taxon>
        <taxon>Episquamata</taxon>
        <taxon>Laterata</taxon>
        <taxon>Lacertibaenia</taxon>
        <taxon>Lacertidae</taxon>
        <taxon>Podarcis</taxon>
    </lineage>
</organism>
<feature type="disulfide bond" evidence="14">
    <location>
        <begin position="3978"/>
        <end position="3987"/>
    </location>
</feature>
<dbReference type="KEGG" id="pmua:114591370"/>
<feature type="domain" description="Laminin G" evidence="18">
    <location>
        <begin position="3777"/>
        <end position="3948"/>
    </location>
</feature>
<gene>
    <name evidence="21" type="primary">FAT2</name>
</gene>
<keyword evidence="22" id="KW-1185">Reference proteome</keyword>